<dbReference type="PANTHER" id="PTHR21180">
    <property type="entry name" value="ENDONUCLEASE/EXONUCLEASE/PHOSPHATASE FAMILY DOMAIN-CONTAINING PROTEIN 1"/>
    <property type="match status" value="1"/>
</dbReference>
<dbReference type="InterPro" id="IPR051675">
    <property type="entry name" value="Endo/Exo/Phosphatase_dom_1"/>
</dbReference>
<dbReference type="GO" id="GO:0015628">
    <property type="term" value="P:protein secretion by the type II secretion system"/>
    <property type="evidence" value="ECO:0007669"/>
    <property type="project" value="TreeGrafter"/>
</dbReference>
<name>A0A1H6C576_9VIBR</name>
<protein>
    <submittedName>
        <fullName evidence="2">Competence protein ComEA</fullName>
    </submittedName>
</protein>
<evidence type="ECO:0000256" key="1">
    <source>
        <dbReference type="SAM" id="SignalP"/>
    </source>
</evidence>
<feature type="chain" id="PRO_5009294497" evidence="1">
    <location>
        <begin position="24"/>
        <end position="97"/>
    </location>
</feature>
<gene>
    <name evidence="2" type="ORF">SAMN04488244_13019</name>
</gene>
<dbReference type="NCBIfam" id="TIGR00426">
    <property type="entry name" value="competence protein ComEA helix-hairpin-helix repeat region"/>
    <property type="match status" value="1"/>
</dbReference>
<keyword evidence="1" id="KW-0732">Signal</keyword>
<dbReference type="OrthoDB" id="7510573at2"/>
<reference evidence="3" key="1">
    <citation type="submission" date="2016-10" db="EMBL/GenBank/DDBJ databases">
        <authorList>
            <person name="Varghese N."/>
            <person name="Submissions S."/>
        </authorList>
    </citation>
    <scope>NUCLEOTIDE SEQUENCE [LARGE SCALE GENOMIC DNA]</scope>
    <source>
        <strain evidence="3">CGMCC 1.7062</strain>
    </source>
</reference>
<organism evidence="2 3">
    <name type="scientific">Vibrio hangzhouensis</name>
    <dbReference type="NCBI Taxonomy" id="462991"/>
    <lineage>
        <taxon>Bacteria</taxon>
        <taxon>Pseudomonadati</taxon>
        <taxon>Pseudomonadota</taxon>
        <taxon>Gammaproteobacteria</taxon>
        <taxon>Vibrionales</taxon>
        <taxon>Vibrionaceae</taxon>
        <taxon>Vibrio</taxon>
    </lineage>
</organism>
<sequence length="97" mass="10652">MKKLWSLGLLMLCALLPAAMTQAADANKLEGIEITVNINQADPEELAELLKGVGMEKAKDIVEYRDKHGEFKSIDELTQVKGIGSATVEKNRSRIVL</sequence>
<dbReference type="AlphaFoldDB" id="A0A1H6C576"/>
<dbReference type="Proteomes" id="UP000236721">
    <property type="component" value="Unassembled WGS sequence"/>
</dbReference>
<dbReference type="Pfam" id="PF12836">
    <property type="entry name" value="HHH_3"/>
    <property type="match status" value="1"/>
</dbReference>
<dbReference type="PANTHER" id="PTHR21180:SF32">
    <property type="entry name" value="ENDONUCLEASE_EXONUCLEASE_PHOSPHATASE FAMILY DOMAIN-CONTAINING PROTEIN 1"/>
    <property type="match status" value="1"/>
</dbReference>
<dbReference type="InterPro" id="IPR010994">
    <property type="entry name" value="RuvA_2-like"/>
</dbReference>
<dbReference type="GO" id="GO:0015627">
    <property type="term" value="C:type II protein secretion system complex"/>
    <property type="evidence" value="ECO:0007669"/>
    <property type="project" value="TreeGrafter"/>
</dbReference>
<feature type="signal peptide" evidence="1">
    <location>
        <begin position="1"/>
        <end position="23"/>
    </location>
</feature>
<keyword evidence="3" id="KW-1185">Reference proteome</keyword>
<accession>A0A1H6C576</accession>
<dbReference type="Gene3D" id="1.10.150.280">
    <property type="entry name" value="AF1531-like domain"/>
    <property type="match status" value="1"/>
</dbReference>
<dbReference type="InterPro" id="IPR004509">
    <property type="entry name" value="Competence_ComEA_HhH"/>
</dbReference>
<evidence type="ECO:0000313" key="3">
    <source>
        <dbReference type="Proteomes" id="UP000236721"/>
    </source>
</evidence>
<dbReference type="SUPFAM" id="SSF47781">
    <property type="entry name" value="RuvA domain 2-like"/>
    <property type="match status" value="1"/>
</dbReference>
<evidence type="ECO:0000313" key="2">
    <source>
        <dbReference type="EMBL" id="SEG67506.1"/>
    </source>
</evidence>
<proteinExistence type="predicted"/>
<dbReference type="EMBL" id="FNVG01000030">
    <property type="protein sequence ID" value="SEG67506.1"/>
    <property type="molecule type" value="Genomic_DNA"/>
</dbReference>